<feature type="region of interest" description="Disordered" evidence="1">
    <location>
        <begin position="530"/>
        <end position="555"/>
    </location>
</feature>
<feature type="transmembrane region" description="Helical" evidence="2">
    <location>
        <begin position="601"/>
        <end position="620"/>
    </location>
</feature>
<feature type="compositionally biased region" description="Polar residues" evidence="1">
    <location>
        <begin position="87"/>
        <end position="127"/>
    </location>
</feature>
<gene>
    <name evidence="3" type="ORF">ETB97_003473</name>
</gene>
<feature type="compositionally biased region" description="Low complexity" evidence="1">
    <location>
        <begin position="188"/>
        <end position="213"/>
    </location>
</feature>
<feature type="transmembrane region" description="Helical" evidence="2">
    <location>
        <begin position="666"/>
        <end position="684"/>
    </location>
</feature>
<feature type="compositionally biased region" description="Low complexity" evidence="1">
    <location>
        <begin position="264"/>
        <end position="278"/>
    </location>
</feature>
<comment type="caution">
    <text evidence="3">The sequence shown here is derived from an EMBL/GenBank/DDBJ whole genome shotgun (WGS) entry which is preliminary data.</text>
</comment>
<evidence type="ECO:0000256" key="2">
    <source>
        <dbReference type="SAM" id="Phobius"/>
    </source>
</evidence>
<feature type="transmembrane region" description="Helical" evidence="2">
    <location>
        <begin position="749"/>
        <end position="767"/>
    </location>
</feature>
<evidence type="ECO:0000256" key="1">
    <source>
        <dbReference type="SAM" id="MobiDB-lite"/>
    </source>
</evidence>
<keyword evidence="2" id="KW-0812">Transmembrane</keyword>
<feature type="compositionally biased region" description="Basic and acidic residues" evidence="1">
    <location>
        <begin position="37"/>
        <end position="49"/>
    </location>
</feature>
<feature type="region of interest" description="Disordered" evidence="1">
    <location>
        <begin position="1"/>
        <end position="217"/>
    </location>
</feature>
<name>A0A8H6E4E1_PETAA</name>
<feature type="compositionally biased region" description="Low complexity" evidence="1">
    <location>
        <begin position="1"/>
        <end position="14"/>
    </location>
</feature>
<feature type="region of interest" description="Disordered" evidence="1">
    <location>
        <begin position="261"/>
        <end position="314"/>
    </location>
</feature>
<feature type="compositionally biased region" description="Polar residues" evidence="1">
    <location>
        <begin position="178"/>
        <end position="187"/>
    </location>
</feature>
<keyword evidence="2" id="KW-0472">Membrane</keyword>
<keyword evidence="2" id="KW-1133">Transmembrane helix</keyword>
<feature type="compositionally biased region" description="Low complexity" evidence="1">
    <location>
        <begin position="441"/>
        <end position="453"/>
    </location>
</feature>
<evidence type="ECO:0000313" key="3">
    <source>
        <dbReference type="EMBL" id="KAF5859037.1"/>
    </source>
</evidence>
<organism evidence="3 4">
    <name type="scientific">Petromyces alliaceus</name>
    <name type="common">Aspergillus alliaceus</name>
    <dbReference type="NCBI Taxonomy" id="209559"/>
    <lineage>
        <taxon>Eukaryota</taxon>
        <taxon>Fungi</taxon>
        <taxon>Dikarya</taxon>
        <taxon>Ascomycota</taxon>
        <taxon>Pezizomycotina</taxon>
        <taxon>Eurotiomycetes</taxon>
        <taxon>Eurotiomycetidae</taxon>
        <taxon>Eurotiales</taxon>
        <taxon>Aspergillaceae</taxon>
        <taxon>Aspergillus</taxon>
        <taxon>Aspergillus subgen. Circumdati</taxon>
    </lineage>
</organism>
<protein>
    <recommendedName>
        <fullName evidence="5">Serine-rich protein</fullName>
    </recommendedName>
</protein>
<keyword evidence="4" id="KW-1185">Reference proteome</keyword>
<feature type="region of interest" description="Disordered" evidence="1">
    <location>
        <begin position="375"/>
        <end position="405"/>
    </location>
</feature>
<accession>A0A8H6E4E1</accession>
<feature type="compositionally biased region" description="Polar residues" evidence="1">
    <location>
        <begin position="22"/>
        <end position="32"/>
    </location>
</feature>
<sequence>MRPTGSSTTSSPGRRALHERSSSQTNEASPPQSLRVVSDKHNDHGDKSDVYMATPYPTKPEHILLPRPGKGQEFIPDSKFHVDETPNESSATLSTELSQILDSSLIEQSTGDPWDLSSTFDAANSPPQVWEDGPASSKSSFPDPGPAQHKAIDLRSDEISFSDEEPNTLPAAAPTIKTVVSDTSSGQPSRPANAASSNSSPNVVPIGPSSSPNFVALDSSSLNFVPLGASSNPESGSRSNSLSSLNSLGTVIRYIGAAPWTHGSSSEQSSSHSYSFRSNPPYPGPSVRSNSNRVRERSHSRSVTSSSRSDPSSDIQAIVDSGVFLQYPTIRAPSSSSRVDVSHSADSLEHTGHETAADGVSEHFKSHLSTVTSRWSAEYDSRSASPADRTNTPEPSRPVAALARQRPTSSSVWLINSADGDEYLDDVSNLPARPSNPAVPSSHSSGSRQSSVRSTKRPGTSSSMAFNVLPTWAKMYYGQPVSSALSLVEGSRPSSSRPATPNLNPLHRISTAVTRPRTRTNETGQSIRWMSRTDPRDPRTHWVKGSEAAARPGYSRHQLRHSWSPHLYPDRRNVQQRGSAWRAPSMDSRTEPFLGRRNIQVWSFCLGFVCPFAWLIAAFLPLPPKPDMMLDEDSEPGREKTLQMRVLDLERKRHENARWWRNLNRWMNPLGLLIITIIVGGLFTSTKYFMLSFLAGHPGCRGNQGGLLTHINALDDPSSGVIWRPYWLLFFSLFLFASSTGSDFDDLRYYFLGVGFFKAAVPIGNISPAF</sequence>
<evidence type="ECO:0000313" key="4">
    <source>
        <dbReference type="Proteomes" id="UP000541154"/>
    </source>
</evidence>
<feature type="region of interest" description="Disordered" evidence="1">
    <location>
        <begin position="425"/>
        <end position="463"/>
    </location>
</feature>
<dbReference type="Proteomes" id="UP000541154">
    <property type="component" value="Unassembled WGS sequence"/>
</dbReference>
<feature type="region of interest" description="Disordered" evidence="1">
    <location>
        <begin position="334"/>
        <end position="362"/>
    </location>
</feature>
<dbReference type="AlphaFoldDB" id="A0A8H6E4E1"/>
<dbReference type="EMBL" id="SPNV01000181">
    <property type="protein sequence ID" value="KAF5859037.1"/>
    <property type="molecule type" value="Genomic_DNA"/>
</dbReference>
<reference evidence="3 4" key="1">
    <citation type="submission" date="2019-04" db="EMBL/GenBank/DDBJ databases">
        <title>Aspergillus burnettii sp. nov., novel species from soil in southeast Queensland.</title>
        <authorList>
            <person name="Gilchrist C.L.M."/>
            <person name="Pitt J.I."/>
            <person name="Lange L."/>
            <person name="Lacey H.J."/>
            <person name="Vuong D."/>
            <person name="Midgley D.J."/>
            <person name="Greenfield P."/>
            <person name="Bradbury M."/>
            <person name="Lacey E."/>
            <person name="Busk P.K."/>
            <person name="Pilgaard B."/>
            <person name="Chooi Y.H."/>
            <person name="Piggott A.M."/>
        </authorList>
    </citation>
    <scope>NUCLEOTIDE SEQUENCE [LARGE SCALE GENOMIC DNA]</scope>
    <source>
        <strain evidence="3 4">FRR 5400</strain>
    </source>
</reference>
<feature type="transmembrane region" description="Helical" evidence="2">
    <location>
        <begin position="721"/>
        <end position="737"/>
    </location>
</feature>
<evidence type="ECO:0008006" key="5">
    <source>
        <dbReference type="Google" id="ProtNLM"/>
    </source>
</evidence>
<feature type="compositionally biased region" description="Low complexity" evidence="1">
    <location>
        <begin position="301"/>
        <end position="313"/>
    </location>
</feature>
<feature type="compositionally biased region" description="Basic and acidic residues" evidence="1">
    <location>
        <begin position="531"/>
        <end position="540"/>
    </location>
</feature>
<feature type="compositionally biased region" description="Basic and acidic residues" evidence="1">
    <location>
        <begin position="340"/>
        <end position="362"/>
    </location>
</feature>
<feature type="compositionally biased region" description="Polar residues" evidence="1">
    <location>
        <begin position="382"/>
        <end position="394"/>
    </location>
</feature>
<proteinExistence type="predicted"/>